<accession>A0A239RAD8</accession>
<evidence type="ECO:0000313" key="7">
    <source>
        <dbReference type="EMBL" id="SNU07829.1"/>
    </source>
</evidence>
<comment type="subcellular location">
    <subcellularLocation>
        <location evidence="1">Membrane</location>
        <topology evidence="1">Multi-pass membrane protein</topology>
    </subcellularLocation>
</comment>
<feature type="transmembrane region" description="Helical" evidence="5">
    <location>
        <begin position="125"/>
        <end position="147"/>
    </location>
</feature>
<keyword evidence="2 5" id="KW-0812">Transmembrane</keyword>
<organism evidence="7 8">
    <name type="scientific">Streptococcus equinus</name>
    <name type="common">Streptococcus bovis</name>
    <dbReference type="NCBI Taxonomy" id="1335"/>
    <lineage>
        <taxon>Bacteria</taxon>
        <taxon>Bacillati</taxon>
        <taxon>Bacillota</taxon>
        <taxon>Bacilli</taxon>
        <taxon>Lactobacillales</taxon>
        <taxon>Streptococcaceae</taxon>
        <taxon>Streptococcus</taxon>
    </lineage>
</organism>
<protein>
    <submittedName>
        <fullName evidence="7">ABC-2 type transport system permease protein</fullName>
    </submittedName>
</protein>
<reference evidence="7 8" key="1">
    <citation type="submission" date="2017-07" db="EMBL/GenBank/DDBJ databases">
        <authorList>
            <person name="Sun Z.S."/>
            <person name="Albrecht U."/>
            <person name="Echele G."/>
            <person name="Lee C.C."/>
        </authorList>
    </citation>
    <scope>NUCLEOTIDE SEQUENCE [LARGE SCALE GENOMIC DNA]</scope>
    <source>
        <strain evidence="7 8">AR3</strain>
    </source>
</reference>
<sequence>MGNNRFMSLLWLRWQFIWSNKLFLLSIISPVIYMGIFAAFGNSEINKFLVGMGLNLVYSFTAGSFVSTMISEEKEKKNLKSLILSGVKQGEYITTVIIFPIIFSLVASILIPIMMQIEDMEWGKFLVVVSLTSLVFILLNLLFAFLAKNQTQTTVCSLTLVLVASILPVSSEFVKSANTVMEYSFIGANAKYFKELSDYQLTDKTIFVLLSWIIVTSIALYFAYKKNRKID</sequence>
<evidence type="ECO:0000256" key="2">
    <source>
        <dbReference type="ARBA" id="ARBA00022692"/>
    </source>
</evidence>
<dbReference type="EMBL" id="FZRA01000002">
    <property type="protein sequence ID" value="SNU07829.1"/>
    <property type="molecule type" value="Genomic_DNA"/>
</dbReference>
<proteinExistence type="predicted"/>
<feature type="transmembrane region" description="Helical" evidence="5">
    <location>
        <begin position="92"/>
        <end position="113"/>
    </location>
</feature>
<dbReference type="GO" id="GO:0140359">
    <property type="term" value="F:ABC-type transporter activity"/>
    <property type="evidence" value="ECO:0007669"/>
    <property type="project" value="InterPro"/>
</dbReference>
<evidence type="ECO:0000256" key="4">
    <source>
        <dbReference type="ARBA" id="ARBA00023136"/>
    </source>
</evidence>
<gene>
    <name evidence="7" type="ORF">SAMN05216470_1193</name>
</gene>
<dbReference type="InterPro" id="IPR013525">
    <property type="entry name" value="ABC2_TM"/>
</dbReference>
<evidence type="ECO:0000256" key="1">
    <source>
        <dbReference type="ARBA" id="ARBA00004141"/>
    </source>
</evidence>
<evidence type="ECO:0000259" key="6">
    <source>
        <dbReference type="Pfam" id="PF12698"/>
    </source>
</evidence>
<dbReference type="RefSeq" id="WP_094140892.1">
    <property type="nucleotide sequence ID" value="NZ_FZRA01000002.1"/>
</dbReference>
<evidence type="ECO:0000256" key="3">
    <source>
        <dbReference type="ARBA" id="ARBA00022989"/>
    </source>
</evidence>
<evidence type="ECO:0000256" key="5">
    <source>
        <dbReference type="SAM" id="Phobius"/>
    </source>
</evidence>
<keyword evidence="4 5" id="KW-0472">Membrane</keyword>
<dbReference type="Proteomes" id="UP000214649">
    <property type="component" value="Unassembled WGS sequence"/>
</dbReference>
<dbReference type="AlphaFoldDB" id="A0A239RAD8"/>
<dbReference type="GO" id="GO:0016020">
    <property type="term" value="C:membrane"/>
    <property type="evidence" value="ECO:0007669"/>
    <property type="project" value="UniProtKB-SubCell"/>
</dbReference>
<feature type="transmembrane region" description="Helical" evidence="5">
    <location>
        <begin position="154"/>
        <end position="174"/>
    </location>
</feature>
<dbReference type="Pfam" id="PF12698">
    <property type="entry name" value="ABC2_membrane_3"/>
    <property type="match status" value="1"/>
</dbReference>
<evidence type="ECO:0000313" key="8">
    <source>
        <dbReference type="Proteomes" id="UP000214649"/>
    </source>
</evidence>
<name>A0A239RAD8_STREI</name>
<feature type="transmembrane region" description="Helical" evidence="5">
    <location>
        <begin position="206"/>
        <end position="224"/>
    </location>
</feature>
<keyword evidence="3 5" id="KW-1133">Transmembrane helix</keyword>
<feature type="domain" description="ABC-2 type transporter transmembrane" evidence="6">
    <location>
        <begin position="43"/>
        <end position="170"/>
    </location>
</feature>
<feature type="transmembrane region" description="Helical" evidence="5">
    <location>
        <begin position="21"/>
        <end position="42"/>
    </location>
</feature>
<feature type="transmembrane region" description="Helical" evidence="5">
    <location>
        <begin position="48"/>
        <end position="71"/>
    </location>
</feature>